<dbReference type="InterPro" id="IPR002125">
    <property type="entry name" value="CMP_dCMP_dom"/>
</dbReference>
<dbReference type="InterPro" id="IPR050202">
    <property type="entry name" value="Cyt/Deoxycyt_deaminase"/>
</dbReference>
<dbReference type="PANTHER" id="PTHR11644">
    <property type="entry name" value="CYTIDINE DEAMINASE"/>
    <property type="match status" value="1"/>
</dbReference>
<feature type="domain" description="CMP/dCMP-type deaminase" evidence="16">
    <location>
        <begin position="21"/>
        <end position="158"/>
    </location>
</feature>
<comment type="catalytic activity">
    <reaction evidence="11 15">
        <text>cytidine + H2O + H(+) = uridine + NH4(+)</text>
        <dbReference type="Rhea" id="RHEA:16069"/>
        <dbReference type="ChEBI" id="CHEBI:15377"/>
        <dbReference type="ChEBI" id="CHEBI:15378"/>
        <dbReference type="ChEBI" id="CHEBI:16704"/>
        <dbReference type="ChEBI" id="CHEBI:17562"/>
        <dbReference type="ChEBI" id="CHEBI:28938"/>
        <dbReference type="EC" id="3.5.4.5"/>
    </reaction>
</comment>
<dbReference type="GO" id="GO:0008270">
    <property type="term" value="F:zinc ion binding"/>
    <property type="evidence" value="ECO:0007669"/>
    <property type="project" value="UniProtKB-UniRule"/>
</dbReference>
<dbReference type="PROSITE" id="PS00903">
    <property type="entry name" value="CYT_DCMP_DEAMINASES_1"/>
    <property type="match status" value="1"/>
</dbReference>
<evidence type="ECO:0000256" key="13">
    <source>
        <dbReference type="PIRSR" id="PIRSR606262-2"/>
    </source>
</evidence>
<evidence type="ECO:0000256" key="9">
    <source>
        <dbReference type="ARBA" id="ARBA00032005"/>
    </source>
</evidence>
<comment type="function">
    <text evidence="2 15">This enzyme scavenges exogenous and endogenous cytidine and 2'-deoxycytidine for UMP synthesis.</text>
</comment>
<keyword evidence="18" id="KW-1185">Reference proteome</keyword>
<dbReference type="SUPFAM" id="SSF53927">
    <property type="entry name" value="Cytidine deaminase-like"/>
    <property type="match status" value="1"/>
</dbReference>
<dbReference type="PANTHER" id="PTHR11644:SF2">
    <property type="entry name" value="CYTIDINE DEAMINASE"/>
    <property type="match status" value="1"/>
</dbReference>
<keyword evidence="8 14" id="KW-0862">Zinc</keyword>
<accession>A0A3A1N9C2</accession>
<evidence type="ECO:0000256" key="4">
    <source>
        <dbReference type="ARBA" id="ARBA00012783"/>
    </source>
</evidence>
<evidence type="ECO:0000313" key="18">
    <source>
        <dbReference type="Proteomes" id="UP000266067"/>
    </source>
</evidence>
<evidence type="ECO:0000256" key="7">
    <source>
        <dbReference type="ARBA" id="ARBA00022801"/>
    </source>
</evidence>
<evidence type="ECO:0000256" key="8">
    <source>
        <dbReference type="ARBA" id="ARBA00022833"/>
    </source>
</evidence>
<dbReference type="EMBL" id="QXFH01000069">
    <property type="protein sequence ID" value="RIV35718.1"/>
    <property type="molecule type" value="Genomic_DNA"/>
</dbReference>
<sequence length="163" mass="17778">MEKRKIGFELFIFDDEAELSQNDRKLLQDAAEARENAYAPYSKFKVGAAVLLENGEVVIGNNQENASYPSGLCAERVAIFHAGAKYPGVTIKSVAISASSSKHEVEEPAAPCGNCRQSIMEYEQKQNSPISLLLRSEKGPIYKCNSIADILPLAFNSSFLGDS</sequence>
<dbReference type="InterPro" id="IPR016192">
    <property type="entry name" value="APOBEC/CMP_deaminase_Zn-bd"/>
</dbReference>
<evidence type="ECO:0000256" key="6">
    <source>
        <dbReference type="ARBA" id="ARBA00022723"/>
    </source>
</evidence>
<dbReference type="EC" id="3.5.4.5" evidence="4 15"/>
<dbReference type="Gene3D" id="3.40.140.10">
    <property type="entry name" value="Cytidine Deaminase, domain 2"/>
    <property type="match status" value="1"/>
</dbReference>
<gene>
    <name evidence="17" type="primary">cdd</name>
    <name evidence="17" type="ORF">D2V08_03605</name>
</gene>
<comment type="caution">
    <text evidence="17">The sequence shown here is derived from an EMBL/GenBank/DDBJ whole genome shotgun (WGS) entry which is preliminary data.</text>
</comment>
<dbReference type="GO" id="GO:0055086">
    <property type="term" value="P:nucleobase-containing small molecule metabolic process"/>
    <property type="evidence" value="ECO:0007669"/>
    <property type="project" value="UniProtKB-ARBA"/>
</dbReference>
<evidence type="ECO:0000256" key="3">
    <source>
        <dbReference type="ARBA" id="ARBA00006576"/>
    </source>
</evidence>
<evidence type="ECO:0000256" key="11">
    <source>
        <dbReference type="ARBA" id="ARBA00049558"/>
    </source>
</evidence>
<comment type="cofactor">
    <cofactor evidence="1 14 15">
        <name>Zn(2+)</name>
        <dbReference type="ChEBI" id="CHEBI:29105"/>
    </cofactor>
</comment>
<feature type="binding site" evidence="14">
    <location>
        <position position="115"/>
    </location>
    <ligand>
        <name>Zn(2+)</name>
        <dbReference type="ChEBI" id="CHEBI:29105"/>
        <note>catalytic</note>
    </ligand>
</feature>
<dbReference type="InterPro" id="IPR016193">
    <property type="entry name" value="Cytidine_deaminase-like"/>
</dbReference>
<dbReference type="RefSeq" id="WP_119606734.1">
    <property type="nucleotide sequence ID" value="NZ_QXFH01000069.1"/>
</dbReference>
<dbReference type="Pfam" id="PF00383">
    <property type="entry name" value="dCMP_cyt_deam_1"/>
    <property type="match status" value="1"/>
</dbReference>
<dbReference type="NCBIfam" id="NF004064">
    <property type="entry name" value="PRK05578.1"/>
    <property type="match status" value="1"/>
</dbReference>
<feature type="binding site" evidence="14">
    <location>
        <position position="73"/>
    </location>
    <ligand>
        <name>Zn(2+)</name>
        <dbReference type="ChEBI" id="CHEBI:29105"/>
        <note>catalytic</note>
    </ligand>
</feature>
<dbReference type="AlphaFoldDB" id="A0A3A1N9C2"/>
<evidence type="ECO:0000256" key="12">
    <source>
        <dbReference type="PIRSR" id="PIRSR606262-1"/>
    </source>
</evidence>
<dbReference type="GO" id="GO:0042802">
    <property type="term" value="F:identical protein binding"/>
    <property type="evidence" value="ECO:0007669"/>
    <property type="project" value="UniProtKB-ARBA"/>
</dbReference>
<dbReference type="GO" id="GO:0072527">
    <property type="term" value="P:pyrimidine-containing compound metabolic process"/>
    <property type="evidence" value="ECO:0007669"/>
    <property type="project" value="UniProtKB-ARBA"/>
</dbReference>
<feature type="binding site" evidence="13">
    <location>
        <begin position="62"/>
        <end position="68"/>
    </location>
    <ligand>
        <name>substrate</name>
    </ligand>
</feature>
<feature type="binding site" evidence="14">
    <location>
        <position position="112"/>
    </location>
    <ligand>
        <name>Zn(2+)</name>
        <dbReference type="ChEBI" id="CHEBI:29105"/>
        <note>catalytic</note>
    </ligand>
</feature>
<dbReference type="InterPro" id="IPR006262">
    <property type="entry name" value="Cyt_deam_tetra"/>
</dbReference>
<keyword evidence="7 15" id="KW-0378">Hydrolase</keyword>
<comment type="catalytic activity">
    <reaction evidence="10 15">
        <text>2'-deoxycytidine + H2O + H(+) = 2'-deoxyuridine + NH4(+)</text>
        <dbReference type="Rhea" id="RHEA:13433"/>
        <dbReference type="ChEBI" id="CHEBI:15377"/>
        <dbReference type="ChEBI" id="CHEBI:15378"/>
        <dbReference type="ChEBI" id="CHEBI:15698"/>
        <dbReference type="ChEBI" id="CHEBI:16450"/>
        <dbReference type="ChEBI" id="CHEBI:28938"/>
        <dbReference type="EC" id="3.5.4.5"/>
    </reaction>
</comment>
<evidence type="ECO:0000256" key="10">
    <source>
        <dbReference type="ARBA" id="ARBA00049252"/>
    </source>
</evidence>
<reference evidence="17 18" key="1">
    <citation type="submission" date="2018-08" db="EMBL/GenBank/DDBJ databases">
        <title>Proposal of Muricauda 72 sp.nov. and Muricauda NH166 sp.nov., isolated from seawater.</title>
        <authorList>
            <person name="Cheng H."/>
            <person name="Wu Y.-H."/>
            <person name="Guo L.-L."/>
            <person name="Xu X.-W."/>
        </authorList>
    </citation>
    <scope>NUCLEOTIDE SEQUENCE [LARGE SCALE GENOMIC DNA]</scope>
    <source>
        <strain evidence="17 18">KCTC 22173</strain>
    </source>
</reference>
<keyword evidence="6 14" id="KW-0479">Metal-binding</keyword>
<name>A0A3A1N9C2_9FLAO</name>
<dbReference type="GO" id="GO:0005829">
    <property type="term" value="C:cytosol"/>
    <property type="evidence" value="ECO:0007669"/>
    <property type="project" value="TreeGrafter"/>
</dbReference>
<evidence type="ECO:0000259" key="16">
    <source>
        <dbReference type="PROSITE" id="PS51747"/>
    </source>
</evidence>
<evidence type="ECO:0000256" key="5">
    <source>
        <dbReference type="ARBA" id="ARBA00018266"/>
    </source>
</evidence>
<evidence type="ECO:0000256" key="15">
    <source>
        <dbReference type="RuleBase" id="RU364006"/>
    </source>
</evidence>
<dbReference type="Proteomes" id="UP000266067">
    <property type="component" value="Unassembled WGS sequence"/>
</dbReference>
<dbReference type="PROSITE" id="PS51747">
    <property type="entry name" value="CYT_DCMP_DEAMINASES_2"/>
    <property type="match status" value="1"/>
</dbReference>
<proteinExistence type="inferred from homology"/>
<evidence type="ECO:0000313" key="17">
    <source>
        <dbReference type="EMBL" id="RIV35718.1"/>
    </source>
</evidence>
<dbReference type="OrthoDB" id="9795347at2"/>
<evidence type="ECO:0000256" key="1">
    <source>
        <dbReference type="ARBA" id="ARBA00001947"/>
    </source>
</evidence>
<dbReference type="CDD" id="cd01283">
    <property type="entry name" value="cytidine_deaminase"/>
    <property type="match status" value="1"/>
</dbReference>
<dbReference type="NCBIfam" id="TIGR01354">
    <property type="entry name" value="cyt_deam_tetra"/>
    <property type="match status" value="1"/>
</dbReference>
<organism evidence="17 18">
    <name type="scientific">Flagellimonas lutimaris</name>
    <dbReference type="NCBI Taxonomy" id="475082"/>
    <lineage>
        <taxon>Bacteria</taxon>
        <taxon>Pseudomonadati</taxon>
        <taxon>Bacteroidota</taxon>
        <taxon>Flavobacteriia</taxon>
        <taxon>Flavobacteriales</taxon>
        <taxon>Flavobacteriaceae</taxon>
        <taxon>Flagellimonas</taxon>
    </lineage>
</organism>
<comment type="similarity">
    <text evidence="3 15">Belongs to the cytidine and deoxycytidylate deaminase family.</text>
</comment>
<protein>
    <recommendedName>
        <fullName evidence="5 15">Cytidine deaminase</fullName>
        <ecNumber evidence="4 15">3.5.4.5</ecNumber>
    </recommendedName>
    <alternativeName>
        <fullName evidence="9 15">Cytidine aminohydrolase</fullName>
    </alternativeName>
</protein>
<evidence type="ECO:0000256" key="14">
    <source>
        <dbReference type="PIRSR" id="PIRSR606262-3"/>
    </source>
</evidence>
<dbReference type="GO" id="GO:0004126">
    <property type="term" value="F:cytidine deaminase activity"/>
    <property type="evidence" value="ECO:0007669"/>
    <property type="project" value="UniProtKB-UniRule"/>
</dbReference>
<feature type="active site" description="Proton donor" evidence="12">
    <location>
        <position position="75"/>
    </location>
</feature>
<evidence type="ECO:0000256" key="2">
    <source>
        <dbReference type="ARBA" id="ARBA00003949"/>
    </source>
</evidence>